<accession>A0AB37UAF1</accession>
<protein>
    <recommendedName>
        <fullName evidence="1">TrwC relaxase domain-containing protein</fullName>
    </recommendedName>
</protein>
<evidence type="ECO:0000313" key="3">
    <source>
        <dbReference type="Proteomes" id="UP000282574"/>
    </source>
</evidence>
<feature type="domain" description="TrwC relaxase" evidence="1">
    <location>
        <begin position="11"/>
        <end position="90"/>
    </location>
</feature>
<dbReference type="Proteomes" id="UP000282574">
    <property type="component" value="Unassembled WGS sequence"/>
</dbReference>
<dbReference type="SUPFAM" id="SSF55464">
    <property type="entry name" value="Origin of replication-binding domain, RBD-like"/>
    <property type="match status" value="1"/>
</dbReference>
<dbReference type="Pfam" id="PF08751">
    <property type="entry name" value="TrwC"/>
    <property type="match status" value="1"/>
</dbReference>
<sequence length="91" mass="10277">MLRVQNTSSQKAIRYFRQKPEQKKGYRCLGAGARELGIEGEIEAKEFENLMQGLSPDGSKHLSSRAVAPEKRRAVLECLFCAPKSVSIEWH</sequence>
<dbReference type="InterPro" id="IPR014862">
    <property type="entry name" value="TrwC"/>
</dbReference>
<dbReference type="AlphaFoldDB" id="A0AB37UAF1"/>
<evidence type="ECO:0000259" key="1">
    <source>
        <dbReference type="Pfam" id="PF08751"/>
    </source>
</evidence>
<dbReference type="EMBL" id="RSCK01000129">
    <property type="protein sequence ID" value="RUT01185.1"/>
    <property type="molecule type" value="Genomic_DNA"/>
</dbReference>
<comment type="caution">
    <text evidence="2">The sequence shown here is derived from an EMBL/GenBank/DDBJ whole genome shotgun (WGS) entry which is preliminary data.</text>
</comment>
<organism evidence="2 3">
    <name type="scientific">Chroococcidiopsis cubana SAG 39.79</name>
    <dbReference type="NCBI Taxonomy" id="388085"/>
    <lineage>
        <taxon>Bacteria</taxon>
        <taxon>Bacillati</taxon>
        <taxon>Cyanobacteriota</taxon>
        <taxon>Cyanophyceae</taxon>
        <taxon>Chroococcidiopsidales</taxon>
        <taxon>Chroococcidiopsidaceae</taxon>
        <taxon>Chroococcidiopsis</taxon>
    </lineage>
</organism>
<proteinExistence type="predicted"/>
<reference evidence="2 3" key="1">
    <citation type="journal article" date="2019" name="Genome Biol. Evol.">
        <title>Day and night: Metabolic profiles and evolutionary relationships of six axenic non-marine cyanobacteria.</title>
        <authorList>
            <person name="Will S.E."/>
            <person name="Henke P."/>
            <person name="Boedeker C."/>
            <person name="Huang S."/>
            <person name="Brinkmann H."/>
            <person name="Rohde M."/>
            <person name="Jarek M."/>
            <person name="Friedl T."/>
            <person name="Seufert S."/>
            <person name="Schumacher M."/>
            <person name="Overmann J."/>
            <person name="Neumann-Schaal M."/>
            <person name="Petersen J."/>
        </authorList>
    </citation>
    <scope>NUCLEOTIDE SEQUENCE [LARGE SCALE GENOMIC DNA]</scope>
    <source>
        <strain evidence="2 3">SAG 39.79</strain>
    </source>
</reference>
<name>A0AB37UAF1_9CYAN</name>
<evidence type="ECO:0000313" key="2">
    <source>
        <dbReference type="EMBL" id="RUT01185.1"/>
    </source>
</evidence>
<gene>
    <name evidence="2" type="ORF">DSM107010_65960</name>
</gene>
<keyword evidence="3" id="KW-1185">Reference proteome</keyword>
<dbReference type="RefSeq" id="WP_158631937.1">
    <property type="nucleotide sequence ID" value="NZ_RSCK01000129.1"/>
</dbReference>